<dbReference type="AlphaFoldDB" id="A0A5J5EE80"/>
<evidence type="ECO:0000256" key="1">
    <source>
        <dbReference type="SAM" id="MobiDB-lite"/>
    </source>
</evidence>
<reference evidence="2 3" key="1">
    <citation type="submission" date="2019-09" db="EMBL/GenBank/DDBJ databases">
        <title>Draft genome of the ectomycorrhizal ascomycete Sphaerosporella brunnea.</title>
        <authorList>
            <consortium name="DOE Joint Genome Institute"/>
            <person name="Benucci G.M."/>
            <person name="Marozzi G."/>
            <person name="Antonielli L."/>
            <person name="Sanchez S."/>
            <person name="Marco P."/>
            <person name="Wang X."/>
            <person name="Falini L.B."/>
            <person name="Barry K."/>
            <person name="Haridas S."/>
            <person name="Lipzen A."/>
            <person name="Labutti K."/>
            <person name="Grigoriev I.V."/>
            <person name="Murat C."/>
            <person name="Martin F."/>
            <person name="Albertini E."/>
            <person name="Donnini D."/>
            <person name="Bonito G."/>
        </authorList>
    </citation>
    <scope>NUCLEOTIDE SEQUENCE [LARGE SCALE GENOMIC DNA]</scope>
    <source>
        <strain evidence="2 3">Sb_GMNB300</strain>
    </source>
</reference>
<evidence type="ECO:0000313" key="3">
    <source>
        <dbReference type="Proteomes" id="UP000326924"/>
    </source>
</evidence>
<dbReference type="EMBL" id="VXIS01000384">
    <property type="protein sequence ID" value="KAA8893955.1"/>
    <property type="molecule type" value="Genomic_DNA"/>
</dbReference>
<accession>A0A5J5EE80</accession>
<comment type="caution">
    <text evidence="2">The sequence shown here is derived from an EMBL/GenBank/DDBJ whole genome shotgun (WGS) entry which is preliminary data.</text>
</comment>
<dbReference type="InParanoid" id="A0A5J5EE80"/>
<feature type="region of interest" description="Disordered" evidence="1">
    <location>
        <begin position="1"/>
        <end position="51"/>
    </location>
</feature>
<name>A0A5J5EE80_9PEZI</name>
<proteinExistence type="predicted"/>
<dbReference type="Proteomes" id="UP000326924">
    <property type="component" value="Unassembled WGS sequence"/>
</dbReference>
<sequence length="149" mass="16544">MARSKQPKRNVRKPCKSSSASGEEEPSKFEPENDGYTTNSDTSWAGIKNSEDNADCRSLRNKIVKVTAEGKGKSFEKEPERKGKGKRKDMEEVEKAVKGEETCIKTDDMVIACLSKITPHNEMVLAVHIIGTVHRVLFKGRCILTDFGG</sequence>
<protein>
    <submittedName>
        <fullName evidence="2">Uncharacterized protein</fullName>
    </submittedName>
</protein>
<evidence type="ECO:0000313" key="2">
    <source>
        <dbReference type="EMBL" id="KAA8893955.1"/>
    </source>
</evidence>
<feature type="compositionally biased region" description="Basic residues" evidence="1">
    <location>
        <begin position="1"/>
        <end position="15"/>
    </location>
</feature>
<keyword evidence="3" id="KW-1185">Reference proteome</keyword>
<feature type="region of interest" description="Disordered" evidence="1">
    <location>
        <begin position="68"/>
        <end position="92"/>
    </location>
</feature>
<organism evidence="2 3">
    <name type="scientific">Sphaerosporella brunnea</name>
    <dbReference type="NCBI Taxonomy" id="1250544"/>
    <lineage>
        <taxon>Eukaryota</taxon>
        <taxon>Fungi</taxon>
        <taxon>Dikarya</taxon>
        <taxon>Ascomycota</taxon>
        <taxon>Pezizomycotina</taxon>
        <taxon>Pezizomycetes</taxon>
        <taxon>Pezizales</taxon>
        <taxon>Pyronemataceae</taxon>
        <taxon>Sphaerosporella</taxon>
    </lineage>
</organism>
<gene>
    <name evidence="2" type="ORF">FN846DRAFT_895518</name>
</gene>